<organism evidence="1 2">
    <name type="scientific">Acanthopleuribacter pedis</name>
    <dbReference type="NCBI Taxonomy" id="442870"/>
    <lineage>
        <taxon>Bacteria</taxon>
        <taxon>Pseudomonadati</taxon>
        <taxon>Acidobacteriota</taxon>
        <taxon>Holophagae</taxon>
        <taxon>Acanthopleuribacterales</taxon>
        <taxon>Acanthopleuribacteraceae</taxon>
        <taxon>Acanthopleuribacter</taxon>
    </lineage>
</organism>
<dbReference type="InterPro" id="IPR036249">
    <property type="entry name" value="Thioredoxin-like_sf"/>
</dbReference>
<dbReference type="SUPFAM" id="SSF52833">
    <property type="entry name" value="Thioredoxin-like"/>
    <property type="match status" value="1"/>
</dbReference>
<dbReference type="RefSeq" id="WP_207862583.1">
    <property type="nucleotide sequence ID" value="NZ_JAFREP010000040.1"/>
</dbReference>
<protein>
    <recommendedName>
        <fullName evidence="3">Thioredoxin domain-containing protein</fullName>
    </recommendedName>
</protein>
<dbReference type="Proteomes" id="UP000664417">
    <property type="component" value="Unassembled WGS sequence"/>
</dbReference>
<gene>
    <name evidence="1" type="ORF">J3U88_29320</name>
</gene>
<comment type="caution">
    <text evidence="1">The sequence shown here is derived from an EMBL/GenBank/DDBJ whole genome shotgun (WGS) entry which is preliminary data.</text>
</comment>
<evidence type="ECO:0000313" key="1">
    <source>
        <dbReference type="EMBL" id="MBO1322610.1"/>
    </source>
</evidence>
<evidence type="ECO:0008006" key="3">
    <source>
        <dbReference type="Google" id="ProtNLM"/>
    </source>
</evidence>
<name>A0A8J7QNZ5_9BACT</name>
<sequence length="214" mass="24495">MKATIGKALASFIIFLFILNTAAAIALGIKFTSSQEKLRKATKALRDKEQSTDLRIEALQNQQKLALEFVHKKIADVELLDIQNQKNAMPISSKNGIKYLVHVSELGCDLCLDEEIRIAENLHTEYPELNIMIIVHATNKRYVTSLIRRHQLNASVFFDETGSFAKKNHLPVNPTVLILENDKVLYFHRPIPEETKFSEGFRNLTHRLIQEWSL</sequence>
<dbReference type="Gene3D" id="3.40.30.10">
    <property type="entry name" value="Glutaredoxin"/>
    <property type="match status" value="1"/>
</dbReference>
<dbReference type="EMBL" id="JAFREP010000040">
    <property type="protein sequence ID" value="MBO1322610.1"/>
    <property type="molecule type" value="Genomic_DNA"/>
</dbReference>
<reference evidence="1" key="1">
    <citation type="submission" date="2021-03" db="EMBL/GenBank/DDBJ databases">
        <authorList>
            <person name="Wang G."/>
        </authorList>
    </citation>
    <scope>NUCLEOTIDE SEQUENCE</scope>
    <source>
        <strain evidence="1">KCTC 12899</strain>
    </source>
</reference>
<evidence type="ECO:0000313" key="2">
    <source>
        <dbReference type="Proteomes" id="UP000664417"/>
    </source>
</evidence>
<keyword evidence="2" id="KW-1185">Reference proteome</keyword>
<proteinExistence type="predicted"/>
<dbReference type="AlphaFoldDB" id="A0A8J7QNZ5"/>
<accession>A0A8J7QNZ5</accession>